<dbReference type="EMBL" id="OV696686">
    <property type="protein sequence ID" value="CAH1233224.1"/>
    <property type="molecule type" value="Genomic_DNA"/>
</dbReference>
<feature type="signal peptide" evidence="7">
    <location>
        <begin position="1"/>
        <end position="27"/>
    </location>
</feature>
<dbReference type="GO" id="GO:0005765">
    <property type="term" value="C:lysosomal membrane"/>
    <property type="evidence" value="ECO:0007669"/>
    <property type="project" value="InterPro"/>
</dbReference>
<dbReference type="InterPro" id="IPR008853">
    <property type="entry name" value="TMEM9/TMEM9B"/>
</dbReference>
<evidence type="ECO:0000256" key="3">
    <source>
        <dbReference type="ARBA" id="ARBA00022692"/>
    </source>
</evidence>
<reference evidence="8" key="1">
    <citation type="submission" date="2022-01" db="EMBL/GenBank/DDBJ databases">
        <authorList>
            <person name="Braso-Vives M."/>
        </authorList>
    </citation>
    <scope>NUCLEOTIDE SEQUENCE</scope>
</reference>
<comment type="similarity">
    <text evidence="2">Belongs to the TMEM9 family.</text>
</comment>
<keyword evidence="7" id="KW-0732">Signal</keyword>
<keyword evidence="5 6" id="KW-0472">Membrane</keyword>
<dbReference type="OrthoDB" id="10059035at2759"/>
<name>A0A8J9VCI7_BRALA</name>
<evidence type="ECO:0000256" key="2">
    <source>
        <dbReference type="ARBA" id="ARBA00007264"/>
    </source>
</evidence>
<evidence type="ECO:0000256" key="5">
    <source>
        <dbReference type="ARBA" id="ARBA00023136"/>
    </source>
</evidence>
<keyword evidence="3 6" id="KW-0812">Transmembrane</keyword>
<evidence type="ECO:0000256" key="7">
    <source>
        <dbReference type="SAM" id="SignalP"/>
    </source>
</evidence>
<organism evidence="8 9">
    <name type="scientific">Branchiostoma lanceolatum</name>
    <name type="common">Common lancelet</name>
    <name type="synonym">Amphioxus lanceolatum</name>
    <dbReference type="NCBI Taxonomy" id="7740"/>
    <lineage>
        <taxon>Eukaryota</taxon>
        <taxon>Metazoa</taxon>
        <taxon>Chordata</taxon>
        <taxon>Cephalochordata</taxon>
        <taxon>Leptocardii</taxon>
        <taxon>Amphioxiformes</taxon>
        <taxon>Branchiostomatidae</taxon>
        <taxon>Branchiostoma</taxon>
    </lineage>
</organism>
<evidence type="ECO:0000256" key="6">
    <source>
        <dbReference type="SAM" id="Phobius"/>
    </source>
</evidence>
<evidence type="ECO:0000256" key="1">
    <source>
        <dbReference type="ARBA" id="ARBA00004370"/>
    </source>
</evidence>
<dbReference type="PANTHER" id="PTHR13064">
    <property type="entry name" value="TRANSMEMBRANE PROTEIN 9 FAMILY MEMBER"/>
    <property type="match status" value="1"/>
</dbReference>
<accession>A0A8J9VCI7</accession>
<sequence length="182" mass="20879">MNMYKCTLLVPVFWLLLLTLTTDSVWAEGQYDDRRCKCVCPPRVINNVTRKVYLKNNIARDDCECGKVVDPLPDNPVEFCLRCECEYESRNTMLMKVLVLFVLAVLGVLVVYAGFVMCLEPLCAKPQQPAFPDSGPRHAQDGRPHLVRSASMLGRVDSARQRWKKQVEVQRVNVYDRRNILS</sequence>
<dbReference type="Proteomes" id="UP000838412">
    <property type="component" value="Chromosome 1"/>
</dbReference>
<protein>
    <submittedName>
        <fullName evidence="8">TMEM9 protein</fullName>
    </submittedName>
</protein>
<feature type="transmembrane region" description="Helical" evidence="6">
    <location>
        <begin position="93"/>
        <end position="119"/>
    </location>
</feature>
<dbReference type="PANTHER" id="PTHR13064:SF6">
    <property type="entry name" value="TRANSMEMBRANE PROTEIN 9"/>
    <property type="match status" value="1"/>
</dbReference>
<comment type="subcellular location">
    <subcellularLocation>
        <location evidence="1">Membrane</location>
    </subcellularLocation>
</comment>
<proteinExistence type="inferred from homology"/>
<dbReference type="Pfam" id="PF05434">
    <property type="entry name" value="Tmemb_9"/>
    <property type="match status" value="1"/>
</dbReference>
<evidence type="ECO:0000313" key="8">
    <source>
        <dbReference type="EMBL" id="CAH1233224.1"/>
    </source>
</evidence>
<gene>
    <name evidence="8" type="primary">TMEM9</name>
    <name evidence="8" type="ORF">BLAG_LOCUS2060</name>
</gene>
<evidence type="ECO:0000256" key="4">
    <source>
        <dbReference type="ARBA" id="ARBA00022989"/>
    </source>
</evidence>
<keyword evidence="4 6" id="KW-1133">Transmembrane helix</keyword>
<evidence type="ECO:0000313" key="9">
    <source>
        <dbReference type="Proteomes" id="UP000838412"/>
    </source>
</evidence>
<keyword evidence="9" id="KW-1185">Reference proteome</keyword>
<dbReference type="AlphaFoldDB" id="A0A8J9VCI7"/>
<feature type="chain" id="PRO_5035456753" evidence="7">
    <location>
        <begin position="28"/>
        <end position="182"/>
    </location>
</feature>